<proteinExistence type="predicted"/>
<dbReference type="AlphaFoldDB" id="A0A3D9SXP6"/>
<sequence length="107" mass="11523">MEVSTIDAAMESTGEFAPGLAGGITHATTNGLVIVNSNADSFRRFSQVFVSLVEVDAHSVPQIGAARLTVHNIQPYFQGARVLINVEWNSPLIIQISWLWRTGGITG</sequence>
<organism evidence="1 2">
    <name type="scientific">Thermomonospora umbrina</name>
    <dbReference type="NCBI Taxonomy" id="111806"/>
    <lineage>
        <taxon>Bacteria</taxon>
        <taxon>Bacillati</taxon>
        <taxon>Actinomycetota</taxon>
        <taxon>Actinomycetes</taxon>
        <taxon>Streptosporangiales</taxon>
        <taxon>Thermomonosporaceae</taxon>
        <taxon>Thermomonospora</taxon>
    </lineage>
</organism>
<keyword evidence="2" id="KW-1185">Reference proteome</keyword>
<comment type="caution">
    <text evidence="1">The sequence shown here is derived from an EMBL/GenBank/DDBJ whole genome shotgun (WGS) entry which is preliminary data.</text>
</comment>
<protein>
    <submittedName>
        <fullName evidence="1">Uncharacterized protein</fullName>
    </submittedName>
</protein>
<evidence type="ECO:0000313" key="1">
    <source>
        <dbReference type="EMBL" id="REF00727.1"/>
    </source>
</evidence>
<dbReference type="Proteomes" id="UP000256661">
    <property type="component" value="Unassembled WGS sequence"/>
</dbReference>
<accession>A0A3D9SXP6</accession>
<reference evidence="1 2" key="1">
    <citation type="submission" date="2018-08" db="EMBL/GenBank/DDBJ databases">
        <title>Sequencing the genomes of 1000 actinobacteria strains.</title>
        <authorList>
            <person name="Klenk H.-P."/>
        </authorList>
    </citation>
    <scope>NUCLEOTIDE SEQUENCE [LARGE SCALE GENOMIC DNA]</scope>
    <source>
        <strain evidence="1 2">DSM 43927</strain>
    </source>
</reference>
<dbReference type="OrthoDB" id="4194413at2"/>
<dbReference type="EMBL" id="QTTT01000001">
    <property type="protein sequence ID" value="REF00727.1"/>
    <property type="molecule type" value="Genomic_DNA"/>
</dbReference>
<gene>
    <name evidence="1" type="ORF">DFJ69_6301</name>
</gene>
<name>A0A3D9SXP6_9ACTN</name>
<dbReference type="RefSeq" id="WP_116025850.1">
    <property type="nucleotide sequence ID" value="NZ_QTTT01000001.1"/>
</dbReference>
<evidence type="ECO:0000313" key="2">
    <source>
        <dbReference type="Proteomes" id="UP000256661"/>
    </source>
</evidence>